<name>A0A0E0B0X4_9ORYZ</name>
<feature type="region of interest" description="Disordered" evidence="1">
    <location>
        <begin position="97"/>
        <end position="215"/>
    </location>
</feature>
<evidence type="ECO:0000256" key="2">
    <source>
        <dbReference type="SAM" id="SignalP"/>
    </source>
</evidence>
<dbReference type="AlphaFoldDB" id="A0A0E0B0X4"/>
<keyword evidence="2" id="KW-0732">Signal</keyword>
<sequence length="215" mass="20734">MAIVIMALVAMFAIFSTCHAVSTTNCIALYCITESRLHCFKEVNCFTQKCSDKCRDFTQIPERSYCTFTHETQCCCPLADSQGLASAKVSGSDKDDINIIGSGGGHDRGGRGGGGGRLLGRGHGGGGIPGGGQGGGIGAPGGGHGGAGHGRGSAGGGRGGGAGGSHRGGGGGRGGGLPGRGHGSGGAGGSSGGGRRSPPSHGHGGQGMNQDGDVS</sequence>
<accession>A0A0E0B0X4</accession>
<dbReference type="HOGENOM" id="CLU_111766_0_0_1"/>
<evidence type="ECO:0000256" key="1">
    <source>
        <dbReference type="SAM" id="MobiDB-lite"/>
    </source>
</evidence>
<organism evidence="3">
    <name type="scientific">Oryza glumipatula</name>
    <dbReference type="NCBI Taxonomy" id="40148"/>
    <lineage>
        <taxon>Eukaryota</taxon>
        <taxon>Viridiplantae</taxon>
        <taxon>Streptophyta</taxon>
        <taxon>Embryophyta</taxon>
        <taxon>Tracheophyta</taxon>
        <taxon>Spermatophyta</taxon>
        <taxon>Magnoliopsida</taxon>
        <taxon>Liliopsida</taxon>
        <taxon>Poales</taxon>
        <taxon>Poaceae</taxon>
        <taxon>BOP clade</taxon>
        <taxon>Oryzoideae</taxon>
        <taxon>Oryzeae</taxon>
        <taxon>Oryzinae</taxon>
        <taxon>Oryza</taxon>
    </lineage>
</organism>
<evidence type="ECO:0000313" key="4">
    <source>
        <dbReference type="Proteomes" id="UP000026961"/>
    </source>
</evidence>
<dbReference type="Proteomes" id="UP000026961">
    <property type="component" value="Chromosome 9"/>
</dbReference>
<keyword evidence="4" id="KW-1185">Reference proteome</keyword>
<evidence type="ECO:0000313" key="3">
    <source>
        <dbReference type="EnsemblPlants" id="OGLUM09G04880.1"/>
    </source>
</evidence>
<reference evidence="3" key="1">
    <citation type="submission" date="2015-04" db="UniProtKB">
        <authorList>
            <consortium name="EnsemblPlants"/>
        </authorList>
    </citation>
    <scope>IDENTIFICATION</scope>
</reference>
<dbReference type="EnsemblPlants" id="OGLUM09G04880.1">
    <property type="protein sequence ID" value="OGLUM09G04880.1"/>
    <property type="gene ID" value="OGLUM09G04880"/>
</dbReference>
<dbReference type="Gramene" id="OGLUM09G04880.1">
    <property type="protein sequence ID" value="OGLUM09G04880.1"/>
    <property type="gene ID" value="OGLUM09G04880"/>
</dbReference>
<reference evidence="3" key="2">
    <citation type="submission" date="2018-05" db="EMBL/GenBank/DDBJ databases">
        <title>OgluRS3 (Oryza glumaepatula Reference Sequence Version 3).</title>
        <authorList>
            <person name="Zhang J."/>
            <person name="Kudrna D."/>
            <person name="Lee S."/>
            <person name="Talag J."/>
            <person name="Welchert J."/>
            <person name="Wing R.A."/>
        </authorList>
    </citation>
    <scope>NUCLEOTIDE SEQUENCE [LARGE SCALE GENOMIC DNA]</scope>
</reference>
<protein>
    <submittedName>
        <fullName evidence="3">Uncharacterized protein</fullName>
    </submittedName>
</protein>
<feature type="compositionally biased region" description="Gly residues" evidence="1">
    <location>
        <begin position="111"/>
        <end position="195"/>
    </location>
</feature>
<feature type="chain" id="PRO_5002354296" evidence="2">
    <location>
        <begin position="21"/>
        <end position="215"/>
    </location>
</feature>
<feature type="signal peptide" evidence="2">
    <location>
        <begin position="1"/>
        <end position="20"/>
    </location>
</feature>
<proteinExistence type="predicted"/>